<reference evidence="1" key="2">
    <citation type="journal article" date="2015" name="Fish Shellfish Immunol.">
        <title>Early steps in the European eel (Anguilla anguilla)-Vibrio vulnificus interaction in the gills: Role of the RtxA13 toxin.</title>
        <authorList>
            <person name="Callol A."/>
            <person name="Pajuelo D."/>
            <person name="Ebbesson L."/>
            <person name="Teles M."/>
            <person name="MacKenzie S."/>
            <person name="Amaro C."/>
        </authorList>
    </citation>
    <scope>NUCLEOTIDE SEQUENCE</scope>
</reference>
<organism evidence="1">
    <name type="scientific">Anguilla anguilla</name>
    <name type="common">European freshwater eel</name>
    <name type="synonym">Muraena anguilla</name>
    <dbReference type="NCBI Taxonomy" id="7936"/>
    <lineage>
        <taxon>Eukaryota</taxon>
        <taxon>Metazoa</taxon>
        <taxon>Chordata</taxon>
        <taxon>Craniata</taxon>
        <taxon>Vertebrata</taxon>
        <taxon>Euteleostomi</taxon>
        <taxon>Actinopterygii</taxon>
        <taxon>Neopterygii</taxon>
        <taxon>Teleostei</taxon>
        <taxon>Anguilliformes</taxon>
        <taxon>Anguillidae</taxon>
        <taxon>Anguilla</taxon>
    </lineage>
</organism>
<reference evidence="1" key="1">
    <citation type="submission" date="2014-11" db="EMBL/GenBank/DDBJ databases">
        <authorList>
            <person name="Amaro Gonzalez C."/>
        </authorList>
    </citation>
    <scope>NUCLEOTIDE SEQUENCE</scope>
</reference>
<proteinExistence type="predicted"/>
<evidence type="ECO:0000313" key="1">
    <source>
        <dbReference type="EMBL" id="JAI00147.1"/>
    </source>
</evidence>
<dbReference type="AlphaFoldDB" id="A0A0E9XCG3"/>
<name>A0A0E9XCG3_ANGAN</name>
<dbReference type="EMBL" id="GBXM01008431">
    <property type="protein sequence ID" value="JAI00147.1"/>
    <property type="molecule type" value="Transcribed_RNA"/>
</dbReference>
<protein>
    <submittedName>
        <fullName evidence="1">Uncharacterized protein</fullName>
    </submittedName>
</protein>
<sequence length="23" mass="2737">MHCIVQCFWCGGQHFTYSYSIIL</sequence>
<accession>A0A0E9XCG3</accession>